<feature type="chain" id="PRO_5019166810" evidence="1">
    <location>
        <begin position="18"/>
        <end position="138"/>
    </location>
</feature>
<dbReference type="EMBL" id="PIPU01000001">
    <property type="protein sequence ID" value="RUO49332.1"/>
    <property type="molecule type" value="Genomic_DNA"/>
</dbReference>
<dbReference type="RefSeq" id="WP_092837271.1">
    <property type="nucleotide sequence ID" value="NZ_FPCF01000001.1"/>
</dbReference>
<evidence type="ECO:0000313" key="3">
    <source>
        <dbReference type="Proteomes" id="UP000286985"/>
    </source>
</evidence>
<sequence length="138" mass="14601">MKKLLPFLFLTPFAALAQSVPVVEDVVKAVGPYEISSLQAQNSVIHLYLPADSVGVVGITGGDTFVSAVENTSRFDLKISEDDKSVFLKNSMAVGSATTFALTTACGVSVSVYMHTVKIDDPEKKVAPKLSLTSSSCN</sequence>
<dbReference type="AlphaFoldDB" id="A0A432XKV2"/>
<gene>
    <name evidence="2" type="ORF">CWE24_02165</name>
</gene>
<protein>
    <submittedName>
        <fullName evidence="2">Uncharacterized protein</fullName>
    </submittedName>
</protein>
<evidence type="ECO:0000313" key="2">
    <source>
        <dbReference type="EMBL" id="RUO49332.1"/>
    </source>
</evidence>
<name>A0A432XKV2_9GAMM</name>
<keyword evidence="1" id="KW-0732">Signal</keyword>
<proteinExistence type="predicted"/>
<organism evidence="2 3">
    <name type="scientific">Pseudidiomarina donghaiensis</name>
    <dbReference type="NCBI Taxonomy" id="519452"/>
    <lineage>
        <taxon>Bacteria</taxon>
        <taxon>Pseudomonadati</taxon>
        <taxon>Pseudomonadota</taxon>
        <taxon>Gammaproteobacteria</taxon>
        <taxon>Alteromonadales</taxon>
        <taxon>Idiomarinaceae</taxon>
        <taxon>Pseudidiomarina</taxon>
    </lineage>
</organism>
<keyword evidence="3" id="KW-1185">Reference proteome</keyword>
<evidence type="ECO:0000256" key="1">
    <source>
        <dbReference type="SAM" id="SignalP"/>
    </source>
</evidence>
<dbReference type="Proteomes" id="UP000286985">
    <property type="component" value="Unassembled WGS sequence"/>
</dbReference>
<comment type="caution">
    <text evidence="2">The sequence shown here is derived from an EMBL/GenBank/DDBJ whole genome shotgun (WGS) entry which is preliminary data.</text>
</comment>
<accession>A0A432XKV2</accession>
<reference evidence="3" key="1">
    <citation type="journal article" date="2018" name="Front. Microbiol.">
        <title>Genome-Based Analysis Reveals the Taxonomy and Diversity of the Family Idiomarinaceae.</title>
        <authorList>
            <person name="Liu Y."/>
            <person name="Lai Q."/>
            <person name="Shao Z."/>
        </authorList>
    </citation>
    <scope>NUCLEOTIDE SEQUENCE [LARGE SCALE GENOMIC DNA]</scope>
    <source>
        <strain evidence="3">908033</strain>
    </source>
</reference>
<dbReference type="OrthoDB" id="7067865at2"/>
<feature type="signal peptide" evidence="1">
    <location>
        <begin position="1"/>
        <end position="17"/>
    </location>
</feature>